<comment type="catalytic activity">
    <reaction evidence="12">
        <text>19-(4-hydroxyphenyl)nonadecanoyl-[(phenol)carboxyphthiodiolenone synthase] + 2 (S)-methylmalonyl-CoA + 3 malonyl-CoA + 5 NADPH + 10 H(+) = C37-(phenol)carboxyphthiodiolenone-[(phenol)carboxyphthiodiolenone synthase] + 5 CO2 + 5 NADP(+) + 5 CoA + 2 H2O</text>
        <dbReference type="Rhea" id="RHEA:57760"/>
        <dbReference type="Rhea" id="RHEA-COMP:14273"/>
        <dbReference type="Rhea" id="RHEA-COMP:14990"/>
        <dbReference type="ChEBI" id="CHEBI:15377"/>
        <dbReference type="ChEBI" id="CHEBI:15378"/>
        <dbReference type="ChEBI" id="CHEBI:16526"/>
        <dbReference type="ChEBI" id="CHEBI:57287"/>
        <dbReference type="ChEBI" id="CHEBI:57327"/>
        <dbReference type="ChEBI" id="CHEBI:57384"/>
        <dbReference type="ChEBI" id="CHEBI:57783"/>
        <dbReference type="ChEBI" id="CHEBI:58349"/>
        <dbReference type="ChEBI" id="CHEBI:133301"/>
        <dbReference type="ChEBI" id="CHEBI:142260"/>
        <dbReference type="EC" id="2.3.1.292"/>
    </reaction>
</comment>
<dbReference type="Gene3D" id="3.40.50.720">
    <property type="entry name" value="NAD(P)-binding Rossmann-like Domain"/>
    <property type="match status" value="1"/>
</dbReference>
<dbReference type="EMBL" id="NMQE01000279">
    <property type="protein sequence ID" value="PMB23517.1"/>
    <property type="molecule type" value="Genomic_DNA"/>
</dbReference>
<dbReference type="Pfam" id="PF00698">
    <property type="entry name" value="Acyl_transf_1"/>
    <property type="match status" value="1"/>
</dbReference>
<dbReference type="CDD" id="cd19534">
    <property type="entry name" value="E_NRPS"/>
    <property type="match status" value="1"/>
</dbReference>
<evidence type="ECO:0000256" key="16">
    <source>
        <dbReference type="ARBA" id="ARBA00066974"/>
    </source>
</evidence>
<dbReference type="InterPro" id="IPR049490">
    <property type="entry name" value="C883_1060-like_KR_N"/>
</dbReference>
<dbReference type="GO" id="GO:0034081">
    <property type="term" value="C:polyketide synthase complex"/>
    <property type="evidence" value="ECO:0007669"/>
    <property type="project" value="UniProtKB-ARBA"/>
</dbReference>
<comment type="caution">
    <text evidence="23">The sequence shown here is derived from an EMBL/GenBank/DDBJ whole genome shotgun (WGS) entry which is preliminary data.</text>
</comment>
<dbReference type="InterPro" id="IPR014031">
    <property type="entry name" value="Ketoacyl_synth_C"/>
</dbReference>
<dbReference type="InterPro" id="IPR018201">
    <property type="entry name" value="Ketoacyl_synth_AS"/>
</dbReference>
<reference evidence="23 24" key="1">
    <citation type="submission" date="2017-07" db="EMBL/GenBank/DDBJ databases">
        <title>Genomes of Fischerella (Mastigocladus) sp. strains.</title>
        <authorList>
            <person name="Miller S.R."/>
        </authorList>
    </citation>
    <scope>NUCLEOTIDE SEQUENCE [LARGE SCALE GENOMIC DNA]</scope>
    <source>
        <strain evidence="23 24">CCMEE 5318</strain>
    </source>
</reference>
<dbReference type="Gene3D" id="3.30.559.30">
    <property type="entry name" value="Nonribosomal peptide synthetase, condensation domain"/>
    <property type="match status" value="1"/>
</dbReference>
<dbReference type="SUPFAM" id="SSF52151">
    <property type="entry name" value="FabD/lysophospholipase-like"/>
    <property type="match status" value="1"/>
</dbReference>
<evidence type="ECO:0000256" key="20">
    <source>
        <dbReference type="ARBA" id="ARBA00084020"/>
    </source>
</evidence>
<evidence type="ECO:0000256" key="5">
    <source>
        <dbReference type="ARBA" id="ARBA00022679"/>
    </source>
</evidence>
<dbReference type="FunFam" id="3.40.47.10:FF:000042">
    <property type="entry name" value="Polyketide synthase Pks13"/>
    <property type="match status" value="1"/>
</dbReference>
<evidence type="ECO:0000256" key="7">
    <source>
        <dbReference type="ARBA" id="ARBA00022857"/>
    </source>
</evidence>
<dbReference type="SUPFAM" id="SSF47336">
    <property type="entry name" value="ACP-like"/>
    <property type="match status" value="1"/>
</dbReference>
<dbReference type="InterPro" id="IPR014030">
    <property type="entry name" value="Ketoacyl_synth_N"/>
</dbReference>
<comment type="cofactor">
    <cofactor evidence="2">
        <name>pantetheine 4'-phosphate</name>
        <dbReference type="ChEBI" id="CHEBI:47942"/>
    </cofactor>
</comment>
<evidence type="ECO:0000256" key="17">
    <source>
        <dbReference type="ARBA" id="ARBA00073623"/>
    </source>
</evidence>
<evidence type="ECO:0000256" key="1">
    <source>
        <dbReference type="ARBA" id="ARBA00001937"/>
    </source>
</evidence>
<dbReference type="SMART" id="SM00827">
    <property type="entry name" value="PKS_AT"/>
    <property type="match status" value="1"/>
</dbReference>
<dbReference type="Pfam" id="PF00550">
    <property type="entry name" value="PP-binding"/>
    <property type="match status" value="1"/>
</dbReference>
<dbReference type="PROSITE" id="PS50075">
    <property type="entry name" value="CARRIER"/>
    <property type="match status" value="1"/>
</dbReference>
<proteinExistence type="predicted"/>
<keyword evidence="8" id="KW-0560">Oxidoreductase</keyword>
<evidence type="ECO:0000256" key="6">
    <source>
        <dbReference type="ARBA" id="ARBA00022832"/>
    </source>
</evidence>
<dbReference type="InterPro" id="IPR009081">
    <property type="entry name" value="PP-bd_ACP"/>
</dbReference>
<evidence type="ECO:0000256" key="18">
    <source>
        <dbReference type="ARBA" id="ARBA00075053"/>
    </source>
</evidence>
<comment type="cofactor">
    <cofactor evidence="1">
        <name>NADP(+)</name>
        <dbReference type="ChEBI" id="CHEBI:58349"/>
    </cofactor>
</comment>
<keyword evidence="9" id="KW-0443">Lipid metabolism</keyword>
<dbReference type="RefSeq" id="WP_102181445.1">
    <property type="nucleotide sequence ID" value="NZ_NMQE01000279.1"/>
</dbReference>
<keyword evidence="7" id="KW-0521">NADP</keyword>
<evidence type="ECO:0000256" key="9">
    <source>
        <dbReference type="ARBA" id="ARBA00023098"/>
    </source>
</evidence>
<dbReference type="PROSITE" id="PS00606">
    <property type="entry name" value="KS3_1"/>
    <property type="match status" value="1"/>
</dbReference>
<evidence type="ECO:0000256" key="13">
    <source>
        <dbReference type="ARBA" id="ARBA00052119"/>
    </source>
</evidence>
<dbReference type="Pfam" id="PF08659">
    <property type="entry name" value="KR"/>
    <property type="match status" value="1"/>
</dbReference>
<dbReference type="Gene3D" id="3.30.70.3290">
    <property type="match status" value="1"/>
</dbReference>
<evidence type="ECO:0000256" key="15">
    <source>
        <dbReference type="ARBA" id="ARBA00058455"/>
    </source>
</evidence>
<feature type="domain" description="Ketosynthase family 3 (KS3)" evidence="22">
    <location>
        <begin position="12"/>
        <end position="438"/>
    </location>
</feature>
<evidence type="ECO:0000313" key="24">
    <source>
        <dbReference type="Proteomes" id="UP000235081"/>
    </source>
</evidence>
<dbReference type="Gene3D" id="3.40.366.10">
    <property type="entry name" value="Malonyl-Coenzyme A Acyl Carrier Protein, domain 2"/>
    <property type="match status" value="1"/>
</dbReference>
<evidence type="ECO:0000256" key="11">
    <source>
        <dbReference type="ARBA" id="ARBA00050973"/>
    </source>
</evidence>
<evidence type="ECO:0000256" key="4">
    <source>
        <dbReference type="ARBA" id="ARBA00022553"/>
    </source>
</evidence>
<evidence type="ECO:0000256" key="14">
    <source>
        <dbReference type="ARBA" id="ARBA00052745"/>
    </source>
</evidence>
<evidence type="ECO:0000256" key="12">
    <source>
        <dbReference type="ARBA" id="ARBA00051971"/>
    </source>
</evidence>
<dbReference type="EC" id="2.3.1.292" evidence="16"/>
<keyword evidence="3" id="KW-0596">Phosphopantetheine</keyword>
<evidence type="ECO:0000313" key="23">
    <source>
        <dbReference type="EMBL" id="PMB23517.1"/>
    </source>
</evidence>
<dbReference type="InterPro" id="IPR006162">
    <property type="entry name" value="Ppantetheine_attach_site"/>
</dbReference>
<dbReference type="Gene3D" id="3.30.70.250">
    <property type="entry name" value="Malonyl-CoA ACP transacylase, ACP-binding"/>
    <property type="match status" value="1"/>
</dbReference>
<dbReference type="GO" id="GO:0031177">
    <property type="term" value="F:phosphopantetheine binding"/>
    <property type="evidence" value="ECO:0007669"/>
    <property type="project" value="InterPro"/>
</dbReference>
<dbReference type="FunFam" id="1.10.1200.10:FF:000005">
    <property type="entry name" value="Nonribosomal peptide synthetase 1"/>
    <property type="match status" value="1"/>
</dbReference>
<dbReference type="Gene3D" id="3.30.559.10">
    <property type="entry name" value="Chloramphenicol acetyltransferase-like domain"/>
    <property type="match status" value="1"/>
</dbReference>
<gene>
    <name evidence="23" type="ORF">CEN46_10120</name>
</gene>
<evidence type="ECO:0000256" key="3">
    <source>
        <dbReference type="ARBA" id="ARBA00022450"/>
    </source>
</evidence>
<dbReference type="Pfam" id="PF22621">
    <property type="entry name" value="CurL-like_PKS_C"/>
    <property type="match status" value="1"/>
</dbReference>
<dbReference type="SUPFAM" id="SSF52777">
    <property type="entry name" value="CoA-dependent acyltransferases"/>
    <property type="match status" value="2"/>
</dbReference>
<dbReference type="PANTHER" id="PTHR43775:SF51">
    <property type="entry name" value="INACTIVE PHENOLPHTHIOCEROL SYNTHESIS POLYKETIDE SYNTHASE TYPE I PKS1-RELATED"/>
    <property type="match status" value="1"/>
</dbReference>
<dbReference type="InterPro" id="IPR020806">
    <property type="entry name" value="PKS_PP-bd"/>
</dbReference>
<dbReference type="InterPro" id="IPR036736">
    <property type="entry name" value="ACP-like_sf"/>
</dbReference>
<dbReference type="SMART" id="SM00822">
    <property type="entry name" value="PKS_KR"/>
    <property type="match status" value="1"/>
</dbReference>
<evidence type="ECO:0000256" key="10">
    <source>
        <dbReference type="ARBA" id="ARBA00023268"/>
    </source>
</evidence>
<dbReference type="Pfam" id="PF02801">
    <property type="entry name" value="Ketoacyl-synt_C"/>
    <property type="match status" value="1"/>
</dbReference>
<dbReference type="CDD" id="cd00833">
    <property type="entry name" value="PKS"/>
    <property type="match status" value="1"/>
</dbReference>
<dbReference type="Gene3D" id="3.40.47.10">
    <property type="match status" value="1"/>
</dbReference>
<dbReference type="Pfam" id="PF00668">
    <property type="entry name" value="Condensation"/>
    <property type="match status" value="1"/>
</dbReference>
<dbReference type="PROSITE" id="PS00012">
    <property type="entry name" value="PHOSPHOPANTETHEINE"/>
    <property type="match status" value="1"/>
</dbReference>
<name>A0A2N6LHL7_9CYAN</name>
<dbReference type="InterPro" id="IPR013968">
    <property type="entry name" value="PKS_KR"/>
</dbReference>
<evidence type="ECO:0000256" key="19">
    <source>
        <dbReference type="ARBA" id="ARBA00078169"/>
    </source>
</evidence>
<dbReference type="InterPro" id="IPR016039">
    <property type="entry name" value="Thiolase-like"/>
</dbReference>
<dbReference type="SUPFAM" id="SSF51735">
    <property type="entry name" value="NAD(P)-binding Rossmann-fold domains"/>
    <property type="match status" value="2"/>
</dbReference>
<dbReference type="PANTHER" id="PTHR43775">
    <property type="entry name" value="FATTY ACID SYNTHASE"/>
    <property type="match status" value="1"/>
</dbReference>
<dbReference type="InterPro" id="IPR001242">
    <property type="entry name" value="Condensation_dom"/>
</dbReference>
<comment type="catalytic activity">
    <reaction evidence="13">
        <text>docosanoyl-[(phenol)carboxyphthiodiolenone synthase] + 2 (S)-methylmalonyl-CoA + 3 malonyl-CoA + 5 NADPH + 10 H(+) = C34-carboxyphthiodiolenone-[(phenol)carboxyphthiodiolenone synthase] + 5 CO2 + 5 NADP(+) + 5 CoA + 2 H2O</text>
        <dbReference type="Rhea" id="RHEA:57752"/>
        <dbReference type="Rhea" id="RHEA-COMP:14987"/>
        <dbReference type="Rhea" id="RHEA-COMP:14988"/>
        <dbReference type="ChEBI" id="CHEBI:15377"/>
        <dbReference type="ChEBI" id="CHEBI:15378"/>
        <dbReference type="ChEBI" id="CHEBI:16526"/>
        <dbReference type="ChEBI" id="CHEBI:57287"/>
        <dbReference type="ChEBI" id="CHEBI:57327"/>
        <dbReference type="ChEBI" id="CHEBI:57384"/>
        <dbReference type="ChEBI" id="CHEBI:57783"/>
        <dbReference type="ChEBI" id="CHEBI:58349"/>
        <dbReference type="ChEBI" id="CHEBI:142237"/>
        <dbReference type="ChEBI" id="CHEBI:142238"/>
        <dbReference type="EC" id="2.3.1.292"/>
    </reaction>
</comment>
<dbReference type="InterPro" id="IPR014043">
    <property type="entry name" value="Acyl_transferase_dom"/>
</dbReference>
<comment type="catalytic activity">
    <reaction evidence="14">
        <text>icosanoyl-[(phenol)carboxyphthiodiolenone synthase] + 2 (S)-methylmalonyl-CoA + 3 malonyl-CoA + 5 NADPH + 10 H(+) = C32-carboxyphthiodiolenone-[(phenol)carboxyphthiodiolenone synthase] + 5 CO2 + 5 NADP(+) + 5 CoA + 2 H2O</text>
        <dbReference type="Rhea" id="RHEA:57748"/>
        <dbReference type="Rhea" id="RHEA-COMP:14985"/>
        <dbReference type="Rhea" id="RHEA-COMP:14986"/>
        <dbReference type="ChEBI" id="CHEBI:15377"/>
        <dbReference type="ChEBI" id="CHEBI:15378"/>
        <dbReference type="ChEBI" id="CHEBI:16526"/>
        <dbReference type="ChEBI" id="CHEBI:57287"/>
        <dbReference type="ChEBI" id="CHEBI:57327"/>
        <dbReference type="ChEBI" id="CHEBI:57384"/>
        <dbReference type="ChEBI" id="CHEBI:57783"/>
        <dbReference type="ChEBI" id="CHEBI:58349"/>
        <dbReference type="ChEBI" id="CHEBI:87848"/>
        <dbReference type="ChEBI" id="CHEBI:142236"/>
        <dbReference type="EC" id="2.3.1.292"/>
    </reaction>
</comment>
<evidence type="ECO:0000259" key="22">
    <source>
        <dbReference type="PROSITE" id="PS52004"/>
    </source>
</evidence>
<dbReference type="CDD" id="cd08953">
    <property type="entry name" value="KR_2_SDR_x"/>
    <property type="match status" value="1"/>
</dbReference>
<dbReference type="Pfam" id="PF21394">
    <property type="entry name" value="Beta-ketacyl_N"/>
    <property type="match status" value="1"/>
</dbReference>
<dbReference type="InterPro" id="IPR050091">
    <property type="entry name" value="PKS_NRPS_Biosynth_Enz"/>
</dbReference>
<accession>A0A2N6LHL7</accession>
<comment type="function">
    <text evidence="15">Part of the PpsABCDE complex involved in the biosynthesis of the lipid core common to phthiocerols and phenolphthiocerols by successive additions of malonyl-CoA or methylmalonyl-CoA extender units. PpsA can accept as substrate the activated forms of either icosanoyl (C20), docosanoyl (C22) or lignoceroyl (C24) groups from FadD26, or a (4-hydroxyphenyl)-C17 or (4-hydroxyphenyl)-C19 fatty acyl from FadD29. PpsA initiates the biosynthesis and extends its substrate using a malonyl-CoA extender unit. The PpsB and PpsC proteins add the second and third malonyl-CoA extender units. PpsD adds an (R)-methylmalonyl unit and PpsE adds a second (R)-methylmalonyl unit. The incorporation of the methylmalonyl units results in formation of two branched methyl groups in the elongated product.</text>
</comment>
<keyword evidence="4" id="KW-0597">Phosphoprotein</keyword>
<dbReference type="GO" id="GO:0004315">
    <property type="term" value="F:3-oxoacyl-[acyl-carrier-protein] synthase activity"/>
    <property type="evidence" value="ECO:0007669"/>
    <property type="project" value="InterPro"/>
</dbReference>
<dbReference type="InterPro" id="IPR001227">
    <property type="entry name" value="Ac_transferase_dom_sf"/>
</dbReference>
<dbReference type="GO" id="GO:0006633">
    <property type="term" value="P:fatty acid biosynthetic process"/>
    <property type="evidence" value="ECO:0007669"/>
    <property type="project" value="InterPro"/>
</dbReference>
<comment type="catalytic activity">
    <reaction evidence="11">
        <text>17-(4-hydroxyphenyl)heptadecanoyl-[(phenol)carboxyphthiodiolenone synthase] + 2 (S)-methylmalonyl-CoA + 3 malonyl-CoA + 5 NADPH + 10 H(+) = C35-(phenol)carboxyphthiodiolenone-[(phenol)carboxyphthiodiolenone synthase] + 5 CO2 + 5 NADP(+) + 5 CoA + 2 H2O</text>
        <dbReference type="Rhea" id="RHEA:57756"/>
        <dbReference type="Rhea" id="RHEA-COMP:14272"/>
        <dbReference type="Rhea" id="RHEA-COMP:14989"/>
        <dbReference type="ChEBI" id="CHEBI:15377"/>
        <dbReference type="ChEBI" id="CHEBI:15378"/>
        <dbReference type="ChEBI" id="CHEBI:16526"/>
        <dbReference type="ChEBI" id="CHEBI:57287"/>
        <dbReference type="ChEBI" id="CHEBI:57327"/>
        <dbReference type="ChEBI" id="CHEBI:57384"/>
        <dbReference type="ChEBI" id="CHEBI:57783"/>
        <dbReference type="ChEBI" id="CHEBI:58349"/>
        <dbReference type="ChEBI" id="CHEBI:133300"/>
        <dbReference type="ChEBI" id="CHEBI:142259"/>
        <dbReference type="EC" id="2.3.1.292"/>
    </reaction>
</comment>
<dbReference type="InterPro" id="IPR020841">
    <property type="entry name" value="PKS_Beta-ketoAc_synthase_dom"/>
</dbReference>
<dbReference type="InterPro" id="IPR057326">
    <property type="entry name" value="KR_dom"/>
</dbReference>
<evidence type="ECO:0000256" key="8">
    <source>
        <dbReference type="ARBA" id="ARBA00023002"/>
    </source>
</evidence>
<dbReference type="SUPFAM" id="SSF53901">
    <property type="entry name" value="Thiolase-like"/>
    <property type="match status" value="1"/>
</dbReference>
<evidence type="ECO:0000259" key="21">
    <source>
        <dbReference type="PROSITE" id="PS50075"/>
    </source>
</evidence>
<keyword evidence="6" id="KW-0276">Fatty acid metabolism</keyword>
<keyword evidence="10" id="KW-0511">Multifunctional enzyme</keyword>
<dbReference type="Gene3D" id="1.10.1200.10">
    <property type="entry name" value="ACP-like"/>
    <property type="match status" value="1"/>
</dbReference>
<dbReference type="InterPro" id="IPR016035">
    <property type="entry name" value="Acyl_Trfase/lysoPLipase"/>
</dbReference>
<dbReference type="InterPro" id="IPR010060">
    <property type="entry name" value="NRPS_synth"/>
</dbReference>
<sequence length="2023" mass="223257">MNINTASSSLNGSEIAIIGLAGRFPGAKNIDEFWNNLQNGVESISFFTDEELLSSGISSSILNYPNYVKAGAILEDAELFDASFFGFNPREAEITDPQHRIFLECAWEALESAGYDSQTYKGAIGVYGGSSLSSYLLNIYLNQNLINSIDPQQLTIAANKDYLTTRVSYKLNLEGPSYAVQTACSTSLVAVHLACQSLLNGECDIALAGGVSINATRKAGYMYTEGGIGSPDGHCRAFDAQAKGSVGGEGVGIVVLKRLEDAIADRDTIHAVIKGSAINNDGSFKVSYTAPRIDTQAKVIRTAQIVAEVEPETITYIEAHGTGTVLGDPIEISALTQAFRASTQKKGFCAIGSVKTNIGHLDTAAGVTGLIKTVLALKHKQIPPSLHFEQPNPEIDFANSPFYVNTKLSEWQTNGTPRRAGVSSFGLGGTNAHVIIEEAPVVETRDLASPHSRPWQLVVLSAKTSSALDTAATNLANYFQEHPDLNLADVAHTLLLGRRAFDYRRAVVCRDIQDAVNALVEPKRVITNTQKAQECPVAFMFSGLGTHYVNMAVELYQTEPTFSASINQCCELLKPHLGLDLRDVLYPNRNSENVSQQKQNTLSSGLDLRKMLGRGTEQADVATQKLNQTFLTQPAIFVIEYALAQLWISWGIRPTAMIGYSIGEYVAATLAEVLSLEDALTLVAKRAQLIQELPEGAMLAVGLCEEEIQPFLNEKLSMSAINGSSLCVIAGFTDAVEELEQQLSQKGIVGKRLQTSHAFHSVMMEAIAPAFGNLVKTFNLQPPKIPYLSNVTGTWITAEQATDPSYWVKHLCQAVRFASGIQQLWQQGNPILLEVGPGQALSSFASQCLESDDRAKSVILPSLRHDYEQHSDVAFLLNTLGRLWVAGVKVDWSGFYAHEQRDRIPLPTYPFERQRYWIEGNPEAALATRSQQALQKKPNIADWFYIPSWKRSPHIPSKSAQKLCCLVFVDTIGVGSQVAKQLQLQGHDVITVRVGEQFTKLSDRSYAINPQASCDYDGLLKELNTLNLNPNAIAHFWSLIANAQTESSHQFFEECQNNGFYSLLFLAQALGRQEITDDLQISVITNNVQEVNGDENLCPEKVTVVGLCKVIPQEYPNITCRNIDVVIPESGTSQESQLIDQLLVELTQTTSENMVAYRGKHRWVQTFEPVQLEEPDRETIPIREGGVYLIVGGLGDVGLVLAEYIAQTACTKLILTGRSGLPPKQEWSQWLATHDENDDISRKIQKVQALEALGAEVLIYSADVANLEQMQAVITQASNLFGEIRGVIHTASVRVYNTVQQISQTECEAQLHSTSYGLFVLENILQGKELDFCIIISSLASVLGVMGIAAYPAAHIFTDAFVHKHNQTSLVPWLSINYGDWITQESSESVTILKGADSMMTRQEGLEVFKRALSTSKFTQLVTSTVDLQASIKRWIKFEFSQDSQLAPKTSSNSSYLRPNLDNAYVAPRSEVEQTIANIWQELLGIQQIGIHDSFFELGGDSVLGIQVSARAAKAGFRLTPQQLFEHQTIAKLAEVVSTTKIVQAEQGLVTGSLPLTPIQHRFFERNISEPHHWNQSIFLETAKIIDPAVLEQAWQQLLLHHDALRLRFKFSESGWQAVNDGHEEISFTHIDLSAFSSDAQEMALKTAAAQLQASLNLSAGPIVRVALFNLGTNKSSRLLIVIHHLGVDPGSWRILLEDLQTAYQQICQRKAIELPPKTTSYKQWALQLEEYAHSANLQKAQNYWLSDRYKQVSPLPTDYSDSINNVASEQTFSATLSTQDTQALLQEIPAIYRTNTQEVLLTAFVQAFAQWTGEKLLLVDLEENGREVSTSGIDNVDISRTVGWITTTYPVLLDLEEADNPGDALKVVKEQLRDISGQGIDYGVLRYLNQDAVVREKIRSLPQAEVAFLYLGQLAKSLPQDSLFQLSKQSPEETSSLQATRPHKLHLIGSVVEGQLQLDWYYSKDVHQRQTIEKLADNFVKALKSLITYCQSLETVEYTPSDFAAANINQENLSKLLAQISQ</sequence>
<dbReference type="InterPro" id="IPR023213">
    <property type="entry name" value="CAT-like_dom_sf"/>
</dbReference>
<dbReference type="PROSITE" id="PS52004">
    <property type="entry name" value="KS3_2"/>
    <property type="match status" value="1"/>
</dbReference>
<dbReference type="Proteomes" id="UP000235081">
    <property type="component" value="Unassembled WGS sequence"/>
</dbReference>
<dbReference type="SMART" id="SM00825">
    <property type="entry name" value="PKS_KS"/>
    <property type="match status" value="1"/>
</dbReference>
<keyword evidence="5" id="KW-0808">Transferase</keyword>
<dbReference type="NCBIfam" id="TIGR01720">
    <property type="entry name" value="NRPS-para261"/>
    <property type="match status" value="1"/>
</dbReference>
<dbReference type="GO" id="GO:0004312">
    <property type="term" value="F:fatty acid synthase activity"/>
    <property type="evidence" value="ECO:0007669"/>
    <property type="project" value="TreeGrafter"/>
</dbReference>
<dbReference type="SMART" id="SM00823">
    <property type="entry name" value="PKS_PP"/>
    <property type="match status" value="1"/>
</dbReference>
<dbReference type="Pfam" id="PF00109">
    <property type="entry name" value="ketoacyl-synt"/>
    <property type="match status" value="1"/>
</dbReference>
<dbReference type="InterPro" id="IPR016036">
    <property type="entry name" value="Malonyl_transacylase_ACP-bd"/>
</dbReference>
<evidence type="ECO:0000256" key="2">
    <source>
        <dbReference type="ARBA" id="ARBA00001957"/>
    </source>
</evidence>
<dbReference type="GO" id="GO:0016491">
    <property type="term" value="F:oxidoreductase activity"/>
    <property type="evidence" value="ECO:0007669"/>
    <property type="project" value="UniProtKB-KW"/>
</dbReference>
<dbReference type="InterPro" id="IPR036291">
    <property type="entry name" value="NAD(P)-bd_dom_sf"/>
</dbReference>
<feature type="domain" description="Carrier" evidence="21">
    <location>
        <begin position="1467"/>
        <end position="1541"/>
    </location>
</feature>
<protein>
    <recommendedName>
        <fullName evidence="17">Phenolphthiocerol/phthiocerol polyketide synthase subunit E</fullName>
        <ecNumber evidence="16">2.3.1.292</ecNumber>
    </recommendedName>
    <alternativeName>
        <fullName evidence="19">(Phenol)carboxyphthiodiolenone synthase subunit E</fullName>
    </alternativeName>
    <alternativeName>
        <fullName evidence="20">Beta-ketoacyl-acyl-carrier-protein synthase I</fullName>
    </alternativeName>
    <alternativeName>
        <fullName evidence="18">Phthiocerol synthesis polyketide synthase type I PpsE</fullName>
    </alternativeName>
</protein>
<organism evidence="23 24">
    <name type="scientific">Fischerella thermalis CCMEE 5318</name>
    <dbReference type="NCBI Taxonomy" id="2019666"/>
    <lineage>
        <taxon>Bacteria</taxon>
        <taxon>Bacillati</taxon>
        <taxon>Cyanobacteriota</taxon>
        <taxon>Cyanophyceae</taxon>
        <taxon>Nostocales</taxon>
        <taxon>Hapalosiphonaceae</taxon>
        <taxon>Fischerella</taxon>
    </lineage>
</organism>
<dbReference type="SUPFAM" id="SSF55048">
    <property type="entry name" value="Probable ACP-binding domain of malonyl-CoA ACP transacylase"/>
    <property type="match status" value="1"/>
</dbReference>